<accession>A0A225E0J9</accession>
<dbReference type="SUPFAM" id="SSF50978">
    <property type="entry name" value="WD40 repeat-like"/>
    <property type="match status" value="1"/>
</dbReference>
<dbReference type="PROSITE" id="PS50082">
    <property type="entry name" value="WD_REPEATS_2"/>
    <property type="match status" value="1"/>
</dbReference>
<dbReference type="InterPro" id="IPR015943">
    <property type="entry name" value="WD40/YVTN_repeat-like_dom_sf"/>
</dbReference>
<dbReference type="SMART" id="SM00320">
    <property type="entry name" value="WD40"/>
    <property type="match status" value="1"/>
</dbReference>
<dbReference type="Proteomes" id="UP000214646">
    <property type="component" value="Unassembled WGS sequence"/>
</dbReference>
<dbReference type="Pfam" id="PF00400">
    <property type="entry name" value="WD40"/>
    <property type="match status" value="1"/>
</dbReference>
<protein>
    <submittedName>
        <fullName evidence="3">Uncharacterized protein</fullName>
    </submittedName>
</protein>
<dbReference type="InterPro" id="IPR036322">
    <property type="entry name" value="WD40_repeat_dom_sf"/>
</dbReference>
<dbReference type="EMBL" id="NIDE01000003">
    <property type="protein sequence ID" value="OWK44338.1"/>
    <property type="molecule type" value="Genomic_DNA"/>
</dbReference>
<name>A0A225E0J9_9BACT</name>
<comment type="caution">
    <text evidence="3">The sequence shown here is derived from an EMBL/GenBank/DDBJ whole genome shotgun (WGS) entry which is preliminary data.</text>
</comment>
<proteinExistence type="predicted"/>
<evidence type="ECO:0000313" key="3">
    <source>
        <dbReference type="EMBL" id="OWK44338.1"/>
    </source>
</evidence>
<dbReference type="PROSITE" id="PS50294">
    <property type="entry name" value="WD_REPEATS_REGION"/>
    <property type="match status" value="1"/>
</dbReference>
<feature type="repeat" description="WD" evidence="1">
    <location>
        <begin position="15"/>
        <end position="48"/>
    </location>
</feature>
<gene>
    <name evidence="3" type="ORF">FRUB_02270</name>
</gene>
<evidence type="ECO:0000313" key="4">
    <source>
        <dbReference type="Proteomes" id="UP000214646"/>
    </source>
</evidence>
<reference evidence="4" key="1">
    <citation type="submission" date="2017-06" db="EMBL/GenBank/DDBJ databases">
        <title>Genome analysis of Fimbriiglobus ruber SP5, the first member of the order Planctomycetales with confirmed chitinolytic capability.</title>
        <authorList>
            <person name="Ravin N.V."/>
            <person name="Rakitin A.L."/>
            <person name="Ivanova A.A."/>
            <person name="Beletsky A.V."/>
            <person name="Kulichevskaya I.S."/>
            <person name="Mardanov A.V."/>
            <person name="Dedysh S.N."/>
        </authorList>
    </citation>
    <scope>NUCLEOTIDE SEQUENCE [LARGE SCALE GENOMIC DNA]</scope>
    <source>
        <strain evidence="4">SP5</strain>
    </source>
</reference>
<dbReference type="Gene3D" id="2.130.10.10">
    <property type="entry name" value="YVTN repeat-like/Quinoprotein amine dehydrogenase"/>
    <property type="match status" value="1"/>
</dbReference>
<evidence type="ECO:0000256" key="2">
    <source>
        <dbReference type="SAM" id="MobiDB-lite"/>
    </source>
</evidence>
<dbReference type="AlphaFoldDB" id="A0A225E0J9"/>
<organism evidence="3 4">
    <name type="scientific">Fimbriiglobus ruber</name>
    <dbReference type="NCBI Taxonomy" id="1908690"/>
    <lineage>
        <taxon>Bacteria</taxon>
        <taxon>Pseudomonadati</taxon>
        <taxon>Planctomycetota</taxon>
        <taxon>Planctomycetia</taxon>
        <taxon>Gemmatales</taxon>
        <taxon>Gemmataceae</taxon>
        <taxon>Fimbriiglobus</taxon>
    </lineage>
</organism>
<dbReference type="InterPro" id="IPR001680">
    <property type="entry name" value="WD40_rpt"/>
</dbReference>
<keyword evidence="1" id="KW-0853">WD repeat</keyword>
<evidence type="ECO:0000256" key="1">
    <source>
        <dbReference type="PROSITE-ProRule" id="PRU00221"/>
    </source>
</evidence>
<feature type="region of interest" description="Disordered" evidence="2">
    <location>
        <begin position="93"/>
        <end position="121"/>
    </location>
</feature>
<sequence length="121" mass="12883">MVFVSRGTGRVIRYVDGHAAYILDLAFTPDGSKVLSVSYDHTGLVWDVTIPTFTDRKPGVLTPKALADNWGPACRTGSGSGLAGDRGIGRFASRVGGVFGRPPQTTSGSQRRCPRPDFQAT</sequence>
<keyword evidence="4" id="KW-1185">Reference proteome</keyword>